<dbReference type="GO" id="GO:0046872">
    <property type="term" value="F:metal ion binding"/>
    <property type="evidence" value="ECO:0007669"/>
    <property type="project" value="UniProtKB-KW"/>
</dbReference>
<dbReference type="InterPro" id="IPR013320">
    <property type="entry name" value="ConA-like_dom_sf"/>
</dbReference>
<evidence type="ECO:0000256" key="4">
    <source>
        <dbReference type="ARBA" id="ARBA00022837"/>
    </source>
</evidence>
<evidence type="ECO:0000256" key="5">
    <source>
        <dbReference type="ARBA" id="ARBA00023157"/>
    </source>
</evidence>
<dbReference type="GO" id="GO:0005975">
    <property type="term" value="P:carbohydrate metabolic process"/>
    <property type="evidence" value="ECO:0007669"/>
    <property type="project" value="UniProtKB-ARBA"/>
</dbReference>
<reference evidence="8 9" key="1">
    <citation type="submission" date="2020-06" db="EMBL/GenBank/DDBJ databases">
        <authorList>
            <person name="Criscuolo A."/>
        </authorList>
    </citation>
    <scope>NUCLEOTIDE SEQUENCE [LARGE SCALE GENOMIC DNA]</scope>
    <source>
        <strain evidence="9">CIP 111411</strain>
    </source>
</reference>
<dbReference type="GO" id="GO:0004553">
    <property type="term" value="F:hydrolase activity, hydrolyzing O-glycosyl compounds"/>
    <property type="evidence" value="ECO:0007669"/>
    <property type="project" value="UniProtKB-ARBA"/>
</dbReference>
<keyword evidence="4" id="KW-0106">Calcium</keyword>
<gene>
    <name evidence="8" type="ORF">FLAT13_01246</name>
</gene>
<dbReference type="SMART" id="SM00560">
    <property type="entry name" value="LamGL"/>
    <property type="match status" value="2"/>
</dbReference>
<proteinExistence type="predicted"/>
<evidence type="ECO:0000256" key="1">
    <source>
        <dbReference type="ARBA" id="ARBA00001913"/>
    </source>
</evidence>
<dbReference type="Gene3D" id="2.60.120.200">
    <property type="match status" value="2"/>
</dbReference>
<evidence type="ECO:0000313" key="9">
    <source>
        <dbReference type="Proteomes" id="UP000530060"/>
    </source>
</evidence>
<feature type="chain" id="PRO_5028316052" description="LamG-like jellyroll fold domain-containing protein" evidence="6">
    <location>
        <begin position="26"/>
        <end position="713"/>
    </location>
</feature>
<keyword evidence="9" id="KW-1185">Reference proteome</keyword>
<dbReference type="SUPFAM" id="SSF49899">
    <property type="entry name" value="Concanavalin A-like lectins/glucanases"/>
    <property type="match status" value="2"/>
</dbReference>
<dbReference type="RefSeq" id="WP_180908312.1">
    <property type="nucleotide sequence ID" value="NZ_CAIJDP010000060.1"/>
</dbReference>
<feature type="domain" description="LamG-like jellyroll fold" evidence="7">
    <location>
        <begin position="424"/>
        <end position="552"/>
    </location>
</feature>
<dbReference type="InterPro" id="IPR051360">
    <property type="entry name" value="Neuronal_Pentraxin_Related"/>
</dbReference>
<dbReference type="NCBIfam" id="TIGR04183">
    <property type="entry name" value="Por_Secre_tail"/>
    <property type="match status" value="1"/>
</dbReference>
<dbReference type="PANTHER" id="PTHR19277">
    <property type="entry name" value="PENTRAXIN"/>
    <property type="match status" value="1"/>
</dbReference>
<evidence type="ECO:0000259" key="7">
    <source>
        <dbReference type="SMART" id="SM00560"/>
    </source>
</evidence>
<keyword evidence="2" id="KW-0479">Metal-binding</keyword>
<feature type="domain" description="LamG-like jellyroll fold" evidence="7">
    <location>
        <begin position="49"/>
        <end position="177"/>
    </location>
</feature>
<comment type="caution">
    <text evidence="8">The sequence shown here is derived from an EMBL/GenBank/DDBJ whole genome shotgun (WGS) entry which is preliminary data.</text>
</comment>
<evidence type="ECO:0000256" key="6">
    <source>
        <dbReference type="SAM" id="SignalP"/>
    </source>
</evidence>
<accession>A0A6V6YTI4</accession>
<dbReference type="Pfam" id="PF13385">
    <property type="entry name" value="Laminin_G_3"/>
    <property type="match status" value="2"/>
</dbReference>
<name>A0A6V6YTI4_9FLAO</name>
<dbReference type="InterPro" id="IPR006558">
    <property type="entry name" value="LamG-like"/>
</dbReference>
<feature type="signal peptide" evidence="6">
    <location>
        <begin position="1"/>
        <end position="25"/>
    </location>
</feature>
<dbReference type="Pfam" id="PF18962">
    <property type="entry name" value="Por_Secre_tail"/>
    <property type="match status" value="1"/>
</dbReference>
<dbReference type="InterPro" id="IPR026444">
    <property type="entry name" value="Secre_tail"/>
</dbReference>
<keyword evidence="3 6" id="KW-0732">Signal</keyword>
<evidence type="ECO:0000256" key="3">
    <source>
        <dbReference type="ARBA" id="ARBA00022729"/>
    </source>
</evidence>
<dbReference type="PANTHER" id="PTHR19277:SF125">
    <property type="entry name" value="B6"/>
    <property type="match status" value="1"/>
</dbReference>
<evidence type="ECO:0000313" key="8">
    <source>
        <dbReference type="EMBL" id="CAD0002584.1"/>
    </source>
</evidence>
<dbReference type="Proteomes" id="UP000530060">
    <property type="component" value="Unassembled WGS sequence"/>
</dbReference>
<keyword evidence="5" id="KW-1015">Disulfide bond</keyword>
<organism evidence="8 9">
    <name type="scientific">Flavobacterium salmonis</name>
    <dbReference type="NCBI Taxonomy" id="2654844"/>
    <lineage>
        <taxon>Bacteria</taxon>
        <taxon>Pseudomonadati</taxon>
        <taxon>Bacteroidota</taxon>
        <taxon>Flavobacteriia</taxon>
        <taxon>Flavobacteriales</taxon>
        <taxon>Flavobacteriaceae</taxon>
        <taxon>Flavobacterium</taxon>
    </lineage>
</organism>
<comment type="cofactor">
    <cofactor evidence="1">
        <name>Ca(2+)</name>
        <dbReference type="ChEBI" id="CHEBI:29108"/>
    </cofactor>
</comment>
<evidence type="ECO:0000256" key="2">
    <source>
        <dbReference type="ARBA" id="ARBA00022723"/>
    </source>
</evidence>
<dbReference type="EMBL" id="CAIJDP010000060">
    <property type="protein sequence ID" value="CAD0002584.1"/>
    <property type="molecule type" value="Genomic_DNA"/>
</dbReference>
<protein>
    <recommendedName>
        <fullName evidence="7">LamG-like jellyroll fold domain-containing protein</fullName>
    </recommendedName>
</protein>
<sequence>MRKITLLRNQILLFAIVLTTSFSRGQVSASALSFDGVNDYVELGDIMPATYTKEAWFYLSDLSLQNNLISGGSDGQHALYPSANYGNRLSAGHNGIWNAVQDPTPIAANTWYHVALTYDAATTTMKMYKNGVLVASNTSVPPFTGGNAVRLGTFDTANLLGGKLDEVRIWNRVLPECEIQNNMNGELPAGQVGLVAYYKCNQGIHAANNTAITTLIDTSGNDNTGTLSGFALTGSSSNWVTPGGVVTGTMSPAQLSVTSPQFFCTAATIADLTATGMGIKWYSSLESLNELGATTALTSGTTYYVSQTIGSCESPRNAVVVMINTTSAPTAISPQTFNKDATVANIAATGTDLKWYAASTGSTTLANSSPITGGIYYVSQTVSGCESLRTAIEVNLNASALDFDGIDDKVNCDTGISTVLSNTNKLTVEAWIKTTRDSNVETIVSNHGNGSSTQFDLRTVNGEFNCFIGFGSYVVTGGTVIPNTWQHVAMVFDGTSVTLYVDGVNVGTTPTPSNYTLPTSVAPMILGYNGYGEIFKGQMDEVRVWNKALTQTEIQNNKNCELGPGQTNLLAYYQFNQGLDNRNNSTVTTVADASSNAYTGMLDGFELIGNTSNWTATSIVTTGNTCSTNLNNNHFEFSSKTTVYPNPSNGLFSLNNDARAAIVVYDLNGKIIKSENINFGNTNLNLNSSPNGVYLLKITYDNNQVETIKLIKK</sequence>
<dbReference type="AlphaFoldDB" id="A0A6V6YTI4"/>